<name>A0A8H7P6E3_9APHY</name>
<sequence>MNIMYKPGLGEFLWAVVTTPFGIPVCLGHALLRLLLPPTLSSSFDTSVAKTLDLTFFGQIHVIGHLLLLILIPSVFGAAYARSQGIRRPRILLYAQMASLIIVNLVTGPLAPLFVPTIGAAIGFVGGLYADMRLDELDASQLDDSLLSPNAAAIAGWYGYALVFLTCKFLHALWVFSKEQSQPTVGPRIQTDISGVLPFDVLPLELEDVARD</sequence>
<organism evidence="2 3">
    <name type="scientific">Rhodonia placenta</name>
    <dbReference type="NCBI Taxonomy" id="104341"/>
    <lineage>
        <taxon>Eukaryota</taxon>
        <taxon>Fungi</taxon>
        <taxon>Dikarya</taxon>
        <taxon>Basidiomycota</taxon>
        <taxon>Agaricomycotina</taxon>
        <taxon>Agaricomycetes</taxon>
        <taxon>Polyporales</taxon>
        <taxon>Adustoporiaceae</taxon>
        <taxon>Rhodonia</taxon>
    </lineage>
</organism>
<keyword evidence="1" id="KW-0812">Transmembrane</keyword>
<feature type="transmembrane region" description="Helical" evidence="1">
    <location>
        <begin position="56"/>
        <end position="79"/>
    </location>
</feature>
<dbReference type="AlphaFoldDB" id="A0A8H7P6E3"/>
<evidence type="ECO:0000313" key="3">
    <source>
        <dbReference type="Proteomes" id="UP000639403"/>
    </source>
</evidence>
<keyword evidence="1" id="KW-0472">Membrane</keyword>
<reference evidence="2" key="2">
    <citation type="journal article" name="Front. Microbiol.">
        <title>Degradative Capacity of Two Strains of Rhodonia placenta: From Phenotype to Genotype.</title>
        <authorList>
            <person name="Kolle M."/>
            <person name="Horta M.A.C."/>
            <person name="Nowrousian M."/>
            <person name="Ohm R.A."/>
            <person name="Benz J.P."/>
            <person name="Pilgard A."/>
        </authorList>
    </citation>
    <scope>NUCLEOTIDE SEQUENCE</scope>
    <source>
        <strain evidence="2">FPRL280</strain>
    </source>
</reference>
<evidence type="ECO:0000256" key="1">
    <source>
        <dbReference type="SAM" id="Phobius"/>
    </source>
</evidence>
<dbReference type="Proteomes" id="UP000639403">
    <property type="component" value="Unassembled WGS sequence"/>
</dbReference>
<proteinExistence type="predicted"/>
<comment type="caution">
    <text evidence="2">The sequence shown here is derived from an EMBL/GenBank/DDBJ whole genome shotgun (WGS) entry which is preliminary data.</text>
</comment>
<evidence type="ECO:0000313" key="2">
    <source>
        <dbReference type="EMBL" id="KAF9817842.1"/>
    </source>
</evidence>
<dbReference type="EMBL" id="JADOXO010000037">
    <property type="protein sequence ID" value="KAF9817842.1"/>
    <property type="molecule type" value="Genomic_DNA"/>
</dbReference>
<feature type="transmembrane region" description="Helical" evidence="1">
    <location>
        <begin position="151"/>
        <end position="176"/>
    </location>
</feature>
<reference evidence="2" key="1">
    <citation type="submission" date="2020-11" db="EMBL/GenBank/DDBJ databases">
        <authorList>
            <person name="Koelle M."/>
            <person name="Horta M.A.C."/>
            <person name="Nowrousian M."/>
            <person name="Ohm R.A."/>
            <person name="Benz P."/>
            <person name="Pilgard A."/>
        </authorList>
    </citation>
    <scope>NUCLEOTIDE SEQUENCE</scope>
    <source>
        <strain evidence="2">FPRL280</strain>
    </source>
</reference>
<accession>A0A8H7P6E3</accession>
<protein>
    <submittedName>
        <fullName evidence="2">Uncharacterized protein</fullName>
    </submittedName>
</protein>
<gene>
    <name evidence="2" type="ORF">IEO21_03184</name>
</gene>
<feature type="transmembrane region" description="Helical" evidence="1">
    <location>
        <begin position="12"/>
        <end position="36"/>
    </location>
</feature>
<keyword evidence="1" id="KW-1133">Transmembrane helix</keyword>